<comment type="caution">
    <text evidence="2">The sequence shown here is derived from an EMBL/GenBank/DDBJ whole genome shotgun (WGS) entry which is preliminary data.</text>
</comment>
<feature type="compositionally biased region" description="Basic and acidic residues" evidence="1">
    <location>
        <begin position="175"/>
        <end position="189"/>
    </location>
</feature>
<feature type="region of interest" description="Disordered" evidence="1">
    <location>
        <begin position="138"/>
        <end position="206"/>
    </location>
</feature>
<gene>
    <name evidence="2" type="ORF">GGP83_002394</name>
</gene>
<reference evidence="2" key="1">
    <citation type="submission" date="2022-08" db="EMBL/GenBank/DDBJ databases">
        <title>Genomic Encyclopedia of Type Strains, Phase V (KMG-V): Genome sequencing to study the core and pangenomes of soil and plant-associated prokaryotes.</title>
        <authorList>
            <person name="Whitman W."/>
        </authorList>
    </citation>
    <scope>NUCLEOTIDE SEQUENCE</scope>
    <source>
        <strain evidence="2">SP2017</strain>
    </source>
</reference>
<feature type="compositionally biased region" description="Basic residues" evidence="1">
    <location>
        <begin position="140"/>
        <end position="155"/>
    </location>
</feature>
<evidence type="ECO:0000313" key="2">
    <source>
        <dbReference type="EMBL" id="MCS3952427.1"/>
    </source>
</evidence>
<evidence type="ECO:0000313" key="3">
    <source>
        <dbReference type="Proteomes" id="UP001155010"/>
    </source>
</evidence>
<accession>A0A9X2U9N4</accession>
<dbReference type="EMBL" id="JANUBB010000009">
    <property type="protein sequence ID" value="MCS3952427.1"/>
    <property type="molecule type" value="Genomic_DNA"/>
</dbReference>
<feature type="region of interest" description="Disordered" evidence="1">
    <location>
        <begin position="271"/>
        <end position="300"/>
    </location>
</feature>
<organism evidence="2 3">
    <name type="scientific">Salinibacter ruber</name>
    <dbReference type="NCBI Taxonomy" id="146919"/>
    <lineage>
        <taxon>Bacteria</taxon>
        <taxon>Pseudomonadati</taxon>
        <taxon>Rhodothermota</taxon>
        <taxon>Rhodothermia</taxon>
        <taxon>Rhodothermales</taxon>
        <taxon>Salinibacteraceae</taxon>
        <taxon>Salinibacter</taxon>
    </lineage>
</organism>
<sequence length="300" mass="33147">MPPGPKADRLKDARVEPALVKRDDLNLRRGGRRRSEGGLVSGLRAALRRLEWGREGNALLLLQGQDDEGNEQNDRRSPNRLYGCHQHVHAGSLSSDSLRPSWGRETAGRFLPSTRLCRTRTRCPALASRAGAFRFESTQTKRKKVNPPGRGRGRWSGRSTITGLSGAPTPSGRAWWDERAGCGPHEKRGRERKRSNGRSEQRVQPIEPDDALRAVWRTVYGHPGEYSVAALPALRLRGSRAAQGLLGHCVPAQNGFCTRPVAHQRHDLASARPPLQGSFEPRSCTSPAVSRLNIHPPNSF</sequence>
<name>A0A9X2U9N4_9BACT</name>
<dbReference type="AlphaFoldDB" id="A0A9X2U9N4"/>
<dbReference type="Proteomes" id="UP001155010">
    <property type="component" value="Unassembled WGS sequence"/>
</dbReference>
<proteinExistence type="predicted"/>
<protein>
    <submittedName>
        <fullName evidence="2">Uncharacterized protein</fullName>
    </submittedName>
</protein>
<evidence type="ECO:0000256" key="1">
    <source>
        <dbReference type="SAM" id="MobiDB-lite"/>
    </source>
</evidence>